<accession>A0ACC0U1F6</accession>
<name>A0ACC0U1F6_9AGAM</name>
<evidence type="ECO:0000313" key="2">
    <source>
        <dbReference type="Proteomes" id="UP001207468"/>
    </source>
</evidence>
<organism evidence="1 2">
    <name type="scientific">Russula earlei</name>
    <dbReference type="NCBI Taxonomy" id="71964"/>
    <lineage>
        <taxon>Eukaryota</taxon>
        <taxon>Fungi</taxon>
        <taxon>Dikarya</taxon>
        <taxon>Basidiomycota</taxon>
        <taxon>Agaricomycotina</taxon>
        <taxon>Agaricomycetes</taxon>
        <taxon>Russulales</taxon>
        <taxon>Russulaceae</taxon>
        <taxon>Russula</taxon>
    </lineage>
</organism>
<evidence type="ECO:0000313" key="1">
    <source>
        <dbReference type="EMBL" id="KAI9457718.1"/>
    </source>
</evidence>
<proteinExistence type="predicted"/>
<dbReference type="EMBL" id="JAGFNK010000217">
    <property type="protein sequence ID" value="KAI9457718.1"/>
    <property type="molecule type" value="Genomic_DNA"/>
</dbReference>
<reference evidence="1" key="1">
    <citation type="submission" date="2021-03" db="EMBL/GenBank/DDBJ databases">
        <title>Evolutionary priming and transition to the ectomycorrhizal habit in an iconic lineage of mushroom-forming fungi: is preadaptation a requirement?</title>
        <authorList>
            <consortium name="DOE Joint Genome Institute"/>
            <person name="Looney B.P."/>
            <person name="Miyauchi S."/>
            <person name="Morin E."/>
            <person name="Drula E."/>
            <person name="Courty P.E."/>
            <person name="Chicoki N."/>
            <person name="Fauchery L."/>
            <person name="Kohler A."/>
            <person name="Kuo A."/>
            <person name="LaButti K."/>
            <person name="Pangilinan J."/>
            <person name="Lipzen A."/>
            <person name="Riley R."/>
            <person name="Andreopoulos W."/>
            <person name="He G."/>
            <person name="Johnson J."/>
            <person name="Barry K.W."/>
            <person name="Grigoriev I.V."/>
            <person name="Nagy L."/>
            <person name="Hibbett D."/>
            <person name="Henrissat B."/>
            <person name="Matheny P.B."/>
            <person name="Labbe J."/>
            <person name="Martin A.F."/>
        </authorList>
    </citation>
    <scope>NUCLEOTIDE SEQUENCE</scope>
    <source>
        <strain evidence="1">BPL698</strain>
    </source>
</reference>
<protein>
    <submittedName>
        <fullName evidence="1">Uncharacterized protein</fullName>
    </submittedName>
</protein>
<comment type="caution">
    <text evidence="1">The sequence shown here is derived from an EMBL/GenBank/DDBJ whole genome shotgun (WGS) entry which is preliminary data.</text>
</comment>
<sequence>MSSPSPSPAPEDNLRRLLDQRAARAVVHRTRSPSLTEFSDSPSIYSHPHFSPRPPHLDGSPPQFDFAIPPHYARPSFESVRSHASSTEDTHGVDTDSVSPVSDTERSPSPSHSVYPDDEQSEPRMSFLGPTMRFHSPAPWETEDSSKDGVEREDDARSIVTKRSRSKTRGDGFMKSFGRTTPAKAILVAARPSFESTNGKDKISLDSQIAHTNLPAQSQATGFATQPATSSSRPSRPGLIFSRGRSRTVSHSATPDTSIPPPPPLSPSMVLGSTYPSAASPVPTRSASPDPSMYSRTMSPIDVTDVSRPASALSLRGRPDFVHPYANPDLAYDAGPVHTTTSFHPSSSLRRVVVPSDSIATVSESGVSQSSSTLTPDSSMSSVTDYHADVLLKKAVGSVQGKVISSPLPAAASFQGQKPGSHPNPDKGPPPLPNHGPGWTELSASPMFNLITLEEAQAQARERSRTQTQVVPGPLFLQTEPLQSRNNPTALPSGTGRLRSRTASAGSKSKVEPFVISNPMPLSSSGSEDSQAGQINPTGSLPRAMKHKKSGFMRLFNANGRDKDKPPSPTPPSAPPVAPPSILRTPKISCPRVPVPSLSPSLISQSPLQLDSIVKDHGGENDAVEDLQHRGNTKRQGPALSIRTQESPSIIPPGSQSARAGVATSPLVAGIAENFGLIPASAPPSTTTFSGLNLRPVSTLFSAHFADHIVSIDSSSPVQTDGSGTIVGGSATLTPSSLQRFSDEKPAAVAEDNPYLIIQQLQEQMKSTRKAWQRQIWELEGQVRDLRAEIDELRLKELRGERCLLCGRCDDTDDEGVAETSRTTGSRNGVVDRPRARTGVGTRFGAAA</sequence>
<dbReference type="Proteomes" id="UP001207468">
    <property type="component" value="Unassembled WGS sequence"/>
</dbReference>
<gene>
    <name evidence="1" type="ORF">F5148DRAFT_340649</name>
</gene>
<keyword evidence="2" id="KW-1185">Reference proteome</keyword>